<keyword evidence="2" id="KW-1185">Reference proteome</keyword>
<accession>A0A6V8L862</accession>
<evidence type="ECO:0000313" key="2">
    <source>
        <dbReference type="Proteomes" id="UP000482960"/>
    </source>
</evidence>
<dbReference type="AlphaFoldDB" id="A0A6V8L862"/>
<dbReference type="RefSeq" id="WP_173077688.1">
    <property type="nucleotide sequence ID" value="NZ_BAABJB010000024.1"/>
</dbReference>
<sequence length="76" mass="8495">MTPTRRPELPAGLDPAAWTALHLPARQAVRHALVTALVKQLLDTLTKSTTSDTEAYQVFVRTVRLLNVFVVEEGRR</sequence>
<dbReference type="Proteomes" id="UP000482960">
    <property type="component" value="Unassembled WGS sequence"/>
</dbReference>
<comment type="caution">
    <text evidence="1">The sequence shown here is derived from an EMBL/GenBank/DDBJ whole genome shotgun (WGS) entry which is preliminary data.</text>
</comment>
<proteinExistence type="predicted"/>
<gene>
    <name evidence="1" type="ORF">Prum_039580</name>
</gene>
<dbReference type="EMBL" id="BLPG01000001">
    <property type="protein sequence ID" value="GFJ90316.1"/>
    <property type="molecule type" value="Genomic_DNA"/>
</dbReference>
<reference evidence="1 2" key="1">
    <citation type="submission" date="2020-03" db="EMBL/GenBank/DDBJ databases">
        <title>Whole genome shotgun sequence of Phytohabitans rumicis NBRC 108638.</title>
        <authorList>
            <person name="Komaki H."/>
            <person name="Tamura T."/>
        </authorList>
    </citation>
    <scope>NUCLEOTIDE SEQUENCE [LARGE SCALE GENOMIC DNA]</scope>
    <source>
        <strain evidence="1 2">NBRC 108638</strain>
    </source>
</reference>
<reference evidence="1 2" key="2">
    <citation type="submission" date="2020-03" db="EMBL/GenBank/DDBJ databases">
        <authorList>
            <person name="Ichikawa N."/>
            <person name="Kimura A."/>
            <person name="Kitahashi Y."/>
            <person name="Uohara A."/>
        </authorList>
    </citation>
    <scope>NUCLEOTIDE SEQUENCE [LARGE SCALE GENOMIC DNA]</scope>
    <source>
        <strain evidence="1 2">NBRC 108638</strain>
    </source>
</reference>
<name>A0A6V8L862_9ACTN</name>
<organism evidence="1 2">
    <name type="scientific">Phytohabitans rumicis</name>
    <dbReference type="NCBI Taxonomy" id="1076125"/>
    <lineage>
        <taxon>Bacteria</taxon>
        <taxon>Bacillati</taxon>
        <taxon>Actinomycetota</taxon>
        <taxon>Actinomycetes</taxon>
        <taxon>Micromonosporales</taxon>
        <taxon>Micromonosporaceae</taxon>
    </lineage>
</organism>
<evidence type="ECO:0000313" key="1">
    <source>
        <dbReference type="EMBL" id="GFJ90316.1"/>
    </source>
</evidence>
<protein>
    <submittedName>
        <fullName evidence="1">Uncharacterized protein</fullName>
    </submittedName>
</protein>